<sequence length="123" mass="13772">MGTVHRHSFIDEATMDLTAVPFGTTDWSTVEPVQHVGQTGTAYWRTCQFGSTRVRMVEYSPGYLADHWCWRGHILLCLEGELHTELEDGRQFTLTAGMSYQVGSNAEGHRSFSTTGAKLFVVD</sequence>
<dbReference type="eggNOG" id="COG1917">
    <property type="taxonomic scope" value="Bacteria"/>
</dbReference>
<dbReference type="Proteomes" id="UP000026739">
    <property type="component" value="Unassembled WGS sequence"/>
</dbReference>
<dbReference type="InterPro" id="IPR011051">
    <property type="entry name" value="RmlC_Cupin_sf"/>
</dbReference>
<evidence type="ECO:0000313" key="2">
    <source>
        <dbReference type="Proteomes" id="UP000026739"/>
    </source>
</evidence>
<evidence type="ECO:0000313" key="1">
    <source>
        <dbReference type="EMBL" id="KDD66608.1"/>
    </source>
</evidence>
<dbReference type="SUPFAM" id="SSF51182">
    <property type="entry name" value="RmlC-like cupins"/>
    <property type="match status" value="1"/>
</dbReference>
<evidence type="ECO:0008006" key="3">
    <source>
        <dbReference type="Google" id="ProtNLM"/>
    </source>
</evidence>
<name>A0A059KX11_9PSED</name>
<dbReference type="NCBIfam" id="NF038084">
    <property type="entry name" value="DHCW_cupin"/>
    <property type="match status" value="1"/>
</dbReference>
<reference evidence="1 2" key="1">
    <citation type="submission" date="2013-12" db="EMBL/GenBank/DDBJ databases">
        <authorList>
            <person name="Formusa P.A."/>
            <person name="Habash M."/>
            <person name="Lee H."/>
            <person name="Trevors J.T."/>
        </authorList>
    </citation>
    <scope>NUCLEOTIDE SEQUENCE [LARGE SCALE GENOMIC DNA]</scope>
    <source>
        <strain evidence="1 2">PD30</strain>
    </source>
</reference>
<organism evidence="1 2">
    <name type="scientific">Pseudomonas mandelii PD30</name>
    <dbReference type="NCBI Taxonomy" id="1419583"/>
    <lineage>
        <taxon>Bacteria</taxon>
        <taxon>Pseudomonadati</taxon>
        <taxon>Pseudomonadota</taxon>
        <taxon>Gammaproteobacteria</taxon>
        <taxon>Pseudomonadales</taxon>
        <taxon>Pseudomonadaceae</taxon>
        <taxon>Pseudomonas</taxon>
    </lineage>
</organism>
<comment type="caution">
    <text evidence="1">The sequence shown here is derived from an EMBL/GenBank/DDBJ whole genome shotgun (WGS) entry which is preliminary data.</text>
</comment>
<dbReference type="EMBL" id="AZQQ01000096">
    <property type="protein sequence ID" value="KDD66608.1"/>
    <property type="molecule type" value="Genomic_DNA"/>
</dbReference>
<gene>
    <name evidence="1" type="ORF">V466_22475</name>
</gene>
<proteinExistence type="predicted"/>
<dbReference type="InterPro" id="IPR047713">
    <property type="entry name" value="DHCW_cupin"/>
</dbReference>
<accession>A0A059KX11</accession>
<protein>
    <recommendedName>
        <fullName evidence="3">DHCW motif cupin fold protein</fullName>
    </recommendedName>
</protein>
<dbReference type="AlphaFoldDB" id="A0A059KX11"/>